<evidence type="ECO:0000313" key="1">
    <source>
        <dbReference type="EMBL" id="SZF06007.1"/>
    </source>
</evidence>
<accession>A0A383V1J1</accession>
<dbReference type="EMBL" id="UNSH01000086">
    <property type="protein sequence ID" value="SZF06007.1"/>
    <property type="molecule type" value="Genomic_DNA"/>
</dbReference>
<name>A0A383V1J1_BLUHO</name>
<gene>
    <name evidence="1" type="ORF">BLGHR1_16810</name>
</gene>
<dbReference type="AlphaFoldDB" id="A0A383V1J1"/>
<organism evidence="1 2">
    <name type="scientific">Blumeria hordei</name>
    <name type="common">Barley powdery mildew</name>
    <name type="synonym">Blumeria graminis f. sp. hordei</name>
    <dbReference type="NCBI Taxonomy" id="2867405"/>
    <lineage>
        <taxon>Eukaryota</taxon>
        <taxon>Fungi</taxon>
        <taxon>Dikarya</taxon>
        <taxon>Ascomycota</taxon>
        <taxon>Pezizomycotina</taxon>
        <taxon>Leotiomycetes</taxon>
        <taxon>Erysiphales</taxon>
        <taxon>Erysiphaceae</taxon>
        <taxon>Blumeria</taxon>
    </lineage>
</organism>
<protein>
    <submittedName>
        <fullName evidence="1">Uncharacterized protein</fullName>
    </submittedName>
</protein>
<dbReference type="Proteomes" id="UP000275772">
    <property type="component" value="Unassembled WGS sequence"/>
</dbReference>
<reference evidence="1 2" key="1">
    <citation type="submission" date="2017-11" db="EMBL/GenBank/DDBJ databases">
        <authorList>
            <person name="Kracher B."/>
        </authorList>
    </citation>
    <scope>NUCLEOTIDE SEQUENCE [LARGE SCALE GENOMIC DNA]</scope>
    <source>
        <strain evidence="1 2">RACE1</strain>
    </source>
</reference>
<evidence type="ECO:0000313" key="2">
    <source>
        <dbReference type="Proteomes" id="UP000275772"/>
    </source>
</evidence>
<proteinExistence type="predicted"/>
<sequence>MCYCCYPLAVESQREVKDTKIITQQPILTHPGLVYQLAHPVVAHKLPSKEVNMTSYDELYNLAQGSEMNARQEAKPDDDDPDRFYWVREKDNSFTQRSRSTIESGVIGPFVWYVEDGIFYAVRV</sequence>
<dbReference type="VEuPathDB" id="FungiDB:BLGHR1_16810"/>